<dbReference type="EC" id="2.7.1.35" evidence="1"/>
<keyword evidence="4 7" id="KW-0418">Kinase</keyword>
<dbReference type="InterPro" id="IPR004625">
    <property type="entry name" value="PyrdxlKinase"/>
</dbReference>
<dbReference type="GeneID" id="78411764"/>
<reference evidence="7 8" key="1">
    <citation type="submission" date="2009-08" db="EMBL/GenBank/DDBJ databases">
        <authorList>
            <person name="Muzny D."/>
            <person name="Qin X."/>
            <person name="Deng J."/>
            <person name="Jiang H."/>
            <person name="Liu Y."/>
            <person name="Qu J."/>
            <person name="Song X.-Z."/>
            <person name="Zhang L."/>
            <person name="Thornton R."/>
            <person name="Coyle M."/>
            <person name="Francisco L."/>
            <person name="Jackson L."/>
            <person name="Javaid M."/>
            <person name="Korchina V."/>
            <person name="Kovar C."/>
            <person name="Mata R."/>
            <person name="Mathew T."/>
            <person name="Ngo R."/>
            <person name="Nguyen L."/>
            <person name="Nguyen N."/>
            <person name="Okwuonu G."/>
            <person name="Ongeri F."/>
            <person name="Pham C."/>
            <person name="Simmons D."/>
            <person name="Wilczek-Boney K."/>
            <person name="Hale W."/>
            <person name="Jakkamsetti A."/>
            <person name="Pham P."/>
            <person name="Ruth R."/>
            <person name="San Lucas F."/>
            <person name="Warren J."/>
            <person name="Zhang J."/>
            <person name="Zhao Z."/>
            <person name="Zhou C."/>
            <person name="Zhu D."/>
            <person name="Lee S."/>
            <person name="Bess C."/>
            <person name="Blankenburg K."/>
            <person name="Forbes L."/>
            <person name="Fu Q."/>
            <person name="Gubbala S."/>
            <person name="Hirani K."/>
            <person name="Jayaseelan J.C."/>
            <person name="Lara F."/>
            <person name="Munidasa M."/>
            <person name="Palculict T."/>
            <person name="Patil S."/>
            <person name="Pu L.-L."/>
            <person name="Saada N."/>
            <person name="Tang L."/>
            <person name="Weissenberger G."/>
            <person name="Zhu Y."/>
            <person name="Hemphill L."/>
            <person name="Shang Y."/>
            <person name="Youmans B."/>
            <person name="Ayvaz T."/>
            <person name="Ross M."/>
            <person name="Santibanez J."/>
            <person name="Aqrawi P."/>
            <person name="Gross S."/>
            <person name="Joshi V."/>
            <person name="Fowler G."/>
            <person name="Nazareth L."/>
            <person name="Reid J."/>
            <person name="Worley K."/>
            <person name="Petrosino J."/>
            <person name="Highlander S."/>
            <person name="Gibbs R."/>
        </authorList>
    </citation>
    <scope>NUCLEOTIDE SEQUENCE [LARGE SCALE GENOMIC DNA]</scope>
    <source>
        <strain evidence="7 8">ATCC 49175</strain>
    </source>
</reference>
<dbReference type="SUPFAM" id="SSF53613">
    <property type="entry name" value="Ribokinase-like"/>
    <property type="match status" value="1"/>
</dbReference>
<dbReference type="PANTHER" id="PTHR10534">
    <property type="entry name" value="PYRIDOXAL KINASE"/>
    <property type="match status" value="1"/>
</dbReference>
<evidence type="ECO:0000256" key="4">
    <source>
        <dbReference type="ARBA" id="ARBA00022777"/>
    </source>
</evidence>
<accession>C8NGG4</accession>
<dbReference type="GO" id="GO:0009443">
    <property type="term" value="P:pyridoxal 5'-phosphate salvage"/>
    <property type="evidence" value="ECO:0007669"/>
    <property type="project" value="InterPro"/>
</dbReference>
<dbReference type="PANTHER" id="PTHR10534:SF2">
    <property type="entry name" value="PYRIDOXAL KINASE"/>
    <property type="match status" value="1"/>
</dbReference>
<evidence type="ECO:0000259" key="6">
    <source>
        <dbReference type="Pfam" id="PF08543"/>
    </source>
</evidence>
<evidence type="ECO:0000256" key="3">
    <source>
        <dbReference type="ARBA" id="ARBA00022741"/>
    </source>
</evidence>
<name>C8NGG4_9LACT</name>
<comment type="caution">
    <text evidence="7">The sequence shown here is derived from an EMBL/GenBank/DDBJ whole genome shotgun (WGS) entry which is preliminary data.</text>
</comment>
<gene>
    <name evidence="7" type="ORF">HMPREF0444_1009</name>
</gene>
<dbReference type="CDD" id="cd01173">
    <property type="entry name" value="pyridoxal_pyridoxamine_kinase"/>
    <property type="match status" value="1"/>
</dbReference>
<evidence type="ECO:0000256" key="2">
    <source>
        <dbReference type="ARBA" id="ARBA00022679"/>
    </source>
</evidence>
<dbReference type="GO" id="GO:0008478">
    <property type="term" value="F:pyridoxal kinase activity"/>
    <property type="evidence" value="ECO:0007669"/>
    <property type="project" value="UniProtKB-EC"/>
</dbReference>
<dbReference type="RefSeq" id="WP_005607099.1">
    <property type="nucleotide sequence ID" value="NZ_CP102283.1"/>
</dbReference>
<evidence type="ECO:0000256" key="1">
    <source>
        <dbReference type="ARBA" id="ARBA00012104"/>
    </source>
</evidence>
<dbReference type="AlphaFoldDB" id="C8NGG4"/>
<keyword evidence="2 7" id="KW-0808">Transferase</keyword>
<evidence type="ECO:0000256" key="5">
    <source>
        <dbReference type="ARBA" id="ARBA00022840"/>
    </source>
</evidence>
<protein>
    <recommendedName>
        <fullName evidence="1">pyridoxal kinase</fullName>
        <ecNumber evidence="1">2.7.1.35</ecNumber>
    </recommendedName>
</protein>
<dbReference type="NCBIfam" id="NF005491">
    <property type="entry name" value="PRK07105.1"/>
    <property type="match status" value="1"/>
</dbReference>
<feature type="domain" description="Pyridoxamine kinase/Phosphomethylpyrimidine kinase" evidence="6">
    <location>
        <begin position="69"/>
        <end position="250"/>
    </location>
</feature>
<keyword evidence="8" id="KW-1185">Reference proteome</keyword>
<keyword evidence="3" id="KW-0547">Nucleotide-binding</keyword>
<dbReference type="InterPro" id="IPR029056">
    <property type="entry name" value="Ribokinase-like"/>
</dbReference>
<sequence length="282" mass="31585">MKKILIANDLPGIGKVALAPAIPIFACCQIETILLPTVLLSSHTGGFNNIAIAEQTEFMRQSLYQWEHLELKPDAVLTGYFRNTEQIELMVDNIEKLPESTKIFIDPIMGDNGKLYSGFTKEHVEAMRKLIQKADVIYPNITEACLLTDTPYPKGKITMDFTRELAKKLAELGPASIIITGCPDNEKVTGVQLYYKESDSFFDFYIAKYPHHFYGTGDTLAALTTACILQDMTVEEALSFTLKFIDEVLQLSSQQPERIPFGLPIEKKLGMLTTKFTTEVSL</sequence>
<dbReference type="EMBL" id="ACKZ01000019">
    <property type="protein sequence ID" value="EEW37222.1"/>
    <property type="molecule type" value="Genomic_DNA"/>
</dbReference>
<keyword evidence="5" id="KW-0067">ATP-binding</keyword>
<dbReference type="eggNOG" id="COG2240">
    <property type="taxonomic scope" value="Bacteria"/>
</dbReference>
<dbReference type="Gene3D" id="3.40.1190.20">
    <property type="match status" value="1"/>
</dbReference>
<dbReference type="Pfam" id="PF08543">
    <property type="entry name" value="Phos_pyr_kin"/>
    <property type="match status" value="1"/>
</dbReference>
<dbReference type="GO" id="GO:0005524">
    <property type="term" value="F:ATP binding"/>
    <property type="evidence" value="ECO:0007669"/>
    <property type="project" value="UniProtKB-KW"/>
</dbReference>
<dbReference type="InterPro" id="IPR013749">
    <property type="entry name" value="PM/HMP-P_kinase-1"/>
</dbReference>
<dbReference type="STRING" id="638301.HMPREF0444_1009"/>
<dbReference type="HOGENOM" id="CLU_046496_2_0_9"/>
<dbReference type="Proteomes" id="UP000005926">
    <property type="component" value="Unassembled WGS sequence"/>
</dbReference>
<evidence type="ECO:0000313" key="7">
    <source>
        <dbReference type="EMBL" id="EEW37222.1"/>
    </source>
</evidence>
<evidence type="ECO:0000313" key="8">
    <source>
        <dbReference type="Proteomes" id="UP000005926"/>
    </source>
</evidence>
<proteinExistence type="predicted"/>
<organism evidence="7 8">
    <name type="scientific">Granulicatella adiacens ATCC 49175</name>
    <dbReference type="NCBI Taxonomy" id="638301"/>
    <lineage>
        <taxon>Bacteria</taxon>
        <taxon>Bacillati</taxon>
        <taxon>Bacillota</taxon>
        <taxon>Bacilli</taxon>
        <taxon>Lactobacillales</taxon>
        <taxon>Carnobacteriaceae</taxon>
        <taxon>Granulicatella</taxon>
    </lineage>
</organism>
<dbReference type="GO" id="GO:0005829">
    <property type="term" value="C:cytosol"/>
    <property type="evidence" value="ECO:0007669"/>
    <property type="project" value="TreeGrafter"/>
</dbReference>